<evidence type="ECO:0000313" key="1">
    <source>
        <dbReference type="EMBL" id="KDM91669.1"/>
    </source>
</evidence>
<dbReference type="CDD" id="cd09729">
    <property type="entry name" value="Cse1_I-E"/>
    <property type="match status" value="1"/>
</dbReference>
<dbReference type="AlphaFoldDB" id="A0A066RMX7"/>
<gene>
    <name evidence="1" type="ORF">EA58_10325</name>
</gene>
<dbReference type="InterPro" id="IPR013381">
    <property type="entry name" value="CRISPR-assoc_prot_Cse1"/>
</dbReference>
<proteinExistence type="predicted"/>
<dbReference type="Proteomes" id="UP000027192">
    <property type="component" value="Unassembled WGS sequence"/>
</dbReference>
<organism evidence="1 2">
    <name type="scientific">Photobacterium galatheae</name>
    <dbReference type="NCBI Taxonomy" id="1654360"/>
    <lineage>
        <taxon>Bacteria</taxon>
        <taxon>Pseudomonadati</taxon>
        <taxon>Pseudomonadota</taxon>
        <taxon>Gammaproteobacteria</taxon>
        <taxon>Vibrionales</taxon>
        <taxon>Vibrionaceae</taxon>
        <taxon>Photobacterium</taxon>
    </lineage>
</organism>
<dbReference type="OrthoDB" id="5392377at2"/>
<keyword evidence="2" id="KW-1185">Reference proteome</keyword>
<comment type="caution">
    <text evidence="1">The sequence shown here is derived from an EMBL/GenBank/DDBJ whole genome shotgun (WGS) entry which is preliminary data.</text>
</comment>
<evidence type="ECO:0000313" key="2">
    <source>
        <dbReference type="Proteomes" id="UP000027192"/>
    </source>
</evidence>
<protein>
    <submittedName>
        <fullName evidence="1">CRISPR-associated protein Cse1</fullName>
    </submittedName>
</protein>
<dbReference type="Pfam" id="PF09481">
    <property type="entry name" value="CRISPR_Cse1"/>
    <property type="match status" value="1"/>
</dbReference>
<dbReference type="STRING" id="1654360.EA58_10325"/>
<dbReference type="NCBIfam" id="TIGR02547">
    <property type="entry name" value="casA_cse1"/>
    <property type="match status" value="1"/>
</dbReference>
<name>A0A066RMX7_9GAMM</name>
<dbReference type="RefSeq" id="WP_036751927.1">
    <property type="nucleotide sequence ID" value="NZ_JAGSGC010000025.1"/>
</dbReference>
<accession>A0A066RMX7</accession>
<dbReference type="EMBL" id="JMIB01000020">
    <property type="protein sequence ID" value="KDM91669.1"/>
    <property type="molecule type" value="Genomic_DNA"/>
</dbReference>
<reference evidence="1 2" key="1">
    <citation type="submission" date="2014-04" db="EMBL/GenBank/DDBJ databases">
        <title>Draft genome sequence of Photobacterium halotolerans S2753: a solonamide, ngercheumicin and holomycin producer.</title>
        <authorList>
            <person name="Machado H.R."/>
            <person name="Gram L."/>
        </authorList>
    </citation>
    <scope>NUCLEOTIDE SEQUENCE [LARGE SCALE GENOMIC DNA]</scope>
    <source>
        <strain evidence="1 2">S2753</strain>
    </source>
</reference>
<sequence>MNLVHDTWLPFRLQDGSSKSLPITAICAPDVVDFALPRADFQGAAYQFAIGLLQTVFAPEDHEQWEEFFQAPPDAETLQQAFDKVAHAFNVTGDGPLFMQDFDLLESAKPTTVAGLLIEAPGAKGLKDNTDHFVKRGVGEVMSLEMAALALFTLQINAPAGGVGHRVGLRGGGPLTTLIMPAQASATLWQMLWLNVINREMRRYNEPDLHDGSVFPWLAPTCTSEKKGSEIYEHDVHPLHMYWAMPRRIRLDVEEKTSICQISGESAAQTVSVYRTQNYGGNYSGTWSHPLTPYKSNPKKPDEEHLSVKGQPGGITYKIWDSLALSSDQEGLHCAGVVSHFYGLGYDCREMTGDYPRLWAFGYDMDNMKARGWYSSVLPLFSLEPEQQADLVQQVKILQNLASNALWQCRTQIKSAWFDKPGEAKGDTAFIDLAFWQQSESAFYTAVQQMVENAAQDESDLSPPQAKDWLLTLRRICLDLFDDYALSELGNERSMAKRIQARRALAGWLFGGKEIKRFITDHHIEFNKETV</sequence>